<keyword evidence="17" id="KW-0812">Transmembrane</keyword>
<dbReference type="InterPro" id="IPR001128">
    <property type="entry name" value="Cyt_P450"/>
</dbReference>
<dbReference type="InterPro" id="IPR050476">
    <property type="entry name" value="Insect_CytP450_Detox"/>
</dbReference>
<dbReference type="GO" id="GO:0005789">
    <property type="term" value="C:endoplasmic reticulum membrane"/>
    <property type="evidence" value="ECO:0007669"/>
    <property type="project" value="UniProtKB-SubCell"/>
</dbReference>
<keyword evidence="11 15" id="KW-0408">Iron</keyword>
<evidence type="ECO:0000256" key="15">
    <source>
        <dbReference type="PIRSR" id="PIRSR602401-1"/>
    </source>
</evidence>
<dbReference type="AlphaFoldDB" id="A0A1V0D9E1"/>
<dbReference type="EMBL" id="KY212050">
    <property type="protein sequence ID" value="ARA91614.1"/>
    <property type="molecule type" value="mRNA"/>
</dbReference>
<evidence type="ECO:0000256" key="4">
    <source>
        <dbReference type="ARBA" id="ARBA00010617"/>
    </source>
</evidence>
<comment type="subcellular location">
    <subcellularLocation>
        <location evidence="3">Endoplasmic reticulum membrane</location>
        <topology evidence="3">Peripheral membrane protein</topology>
    </subcellularLocation>
    <subcellularLocation>
        <location evidence="2">Microsome membrane</location>
        <topology evidence="2">Peripheral membrane protein</topology>
    </subcellularLocation>
</comment>
<comment type="catalytic activity">
    <reaction evidence="14">
        <text>an organic molecule + reduced [NADPH--hemoprotein reductase] + O2 = an alcohol + oxidized [NADPH--hemoprotein reductase] + H2O + H(+)</text>
        <dbReference type="Rhea" id="RHEA:17149"/>
        <dbReference type="Rhea" id="RHEA-COMP:11964"/>
        <dbReference type="Rhea" id="RHEA-COMP:11965"/>
        <dbReference type="ChEBI" id="CHEBI:15377"/>
        <dbReference type="ChEBI" id="CHEBI:15378"/>
        <dbReference type="ChEBI" id="CHEBI:15379"/>
        <dbReference type="ChEBI" id="CHEBI:30879"/>
        <dbReference type="ChEBI" id="CHEBI:57618"/>
        <dbReference type="ChEBI" id="CHEBI:58210"/>
        <dbReference type="ChEBI" id="CHEBI:142491"/>
        <dbReference type="EC" id="1.14.14.1"/>
    </reaction>
</comment>
<keyword evidence="8" id="KW-0256">Endoplasmic reticulum</keyword>
<keyword evidence="6 15" id="KW-0349">Heme</keyword>
<dbReference type="Gene3D" id="1.10.630.10">
    <property type="entry name" value="Cytochrome P450"/>
    <property type="match status" value="1"/>
</dbReference>
<evidence type="ECO:0000256" key="10">
    <source>
        <dbReference type="ARBA" id="ARBA00023002"/>
    </source>
</evidence>
<organism evidence="18">
    <name type="scientific">Pieris rapae</name>
    <name type="common">Small white butterfly</name>
    <name type="synonym">Artogeia rapae</name>
    <dbReference type="NCBI Taxonomy" id="64459"/>
    <lineage>
        <taxon>Eukaryota</taxon>
        <taxon>Metazoa</taxon>
        <taxon>Ecdysozoa</taxon>
        <taxon>Arthropoda</taxon>
        <taxon>Hexapoda</taxon>
        <taxon>Insecta</taxon>
        <taxon>Pterygota</taxon>
        <taxon>Neoptera</taxon>
        <taxon>Endopterygota</taxon>
        <taxon>Lepidoptera</taxon>
        <taxon>Glossata</taxon>
        <taxon>Ditrysia</taxon>
        <taxon>Papilionoidea</taxon>
        <taxon>Pieridae</taxon>
        <taxon>Pierinae</taxon>
        <taxon>Pieris</taxon>
    </lineage>
</organism>
<dbReference type="EC" id="1.14.14.1" evidence="5"/>
<comment type="similarity">
    <text evidence="4 16">Belongs to the cytochrome P450 family.</text>
</comment>
<keyword evidence="17" id="KW-1133">Transmembrane helix</keyword>
<feature type="binding site" description="axial binding residue" evidence="15">
    <location>
        <position position="441"/>
    </location>
    <ligand>
        <name>heme</name>
        <dbReference type="ChEBI" id="CHEBI:30413"/>
    </ligand>
    <ligandPart>
        <name>Fe</name>
        <dbReference type="ChEBI" id="CHEBI:18248"/>
    </ligandPart>
</feature>
<evidence type="ECO:0000256" key="8">
    <source>
        <dbReference type="ARBA" id="ARBA00022824"/>
    </source>
</evidence>
<name>A0A1V0D9E1_PIERA</name>
<evidence type="ECO:0000256" key="12">
    <source>
        <dbReference type="ARBA" id="ARBA00023033"/>
    </source>
</evidence>
<keyword evidence="7 15" id="KW-0479">Metal-binding</keyword>
<dbReference type="FunFam" id="1.10.630.10:FF:000182">
    <property type="entry name" value="Cytochrome P450 3A4"/>
    <property type="match status" value="1"/>
</dbReference>
<reference evidence="18" key="1">
    <citation type="submission" date="2016-11" db="EMBL/GenBank/DDBJ databases">
        <title>Identification of cytochrome P450 monooxygenase genes from the cabbage butterfly, Pieris rapae.</title>
        <authorList>
            <person name="Liu S."/>
        </authorList>
    </citation>
    <scope>NUCLEOTIDE SEQUENCE</scope>
    <source>
        <strain evidence="18">SH</strain>
    </source>
</reference>
<evidence type="ECO:0000256" key="11">
    <source>
        <dbReference type="ARBA" id="ARBA00023004"/>
    </source>
</evidence>
<dbReference type="CDD" id="cd11056">
    <property type="entry name" value="CYP6-like"/>
    <property type="match status" value="1"/>
</dbReference>
<protein>
    <recommendedName>
        <fullName evidence="5">unspecific monooxygenase</fullName>
        <ecNumber evidence="5">1.14.14.1</ecNumber>
    </recommendedName>
</protein>
<dbReference type="PROSITE" id="PS00086">
    <property type="entry name" value="CYTOCHROME_P450"/>
    <property type="match status" value="1"/>
</dbReference>
<evidence type="ECO:0000256" key="5">
    <source>
        <dbReference type="ARBA" id="ARBA00012109"/>
    </source>
</evidence>
<dbReference type="GO" id="GO:0020037">
    <property type="term" value="F:heme binding"/>
    <property type="evidence" value="ECO:0007669"/>
    <property type="project" value="InterPro"/>
</dbReference>
<evidence type="ECO:0000256" key="17">
    <source>
        <dbReference type="SAM" id="Phobius"/>
    </source>
</evidence>
<evidence type="ECO:0000256" key="16">
    <source>
        <dbReference type="RuleBase" id="RU000461"/>
    </source>
</evidence>
<dbReference type="PANTHER" id="PTHR24292">
    <property type="entry name" value="CYTOCHROME P450"/>
    <property type="match status" value="1"/>
</dbReference>
<keyword evidence="10 16" id="KW-0560">Oxidoreductase</keyword>
<comment type="cofactor">
    <cofactor evidence="1 15">
        <name>heme</name>
        <dbReference type="ChEBI" id="CHEBI:30413"/>
    </cofactor>
</comment>
<evidence type="ECO:0000313" key="18">
    <source>
        <dbReference type="EMBL" id="ARA91614.1"/>
    </source>
</evidence>
<dbReference type="GO" id="GO:0016712">
    <property type="term" value="F:oxidoreductase activity, acting on paired donors, with incorporation or reduction of molecular oxygen, reduced flavin or flavoprotein as one donor, and incorporation of one atom of oxygen"/>
    <property type="evidence" value="ECO:0007669"/>
    <property type="project" value="UniProtKB-EC"/>
</dbReference>
<evidence type="ECO:0000256" key="9">
    <source>
        <dbReference type="ARBA" id="ARBA00022848"/>
    </source>
</evidence>
<dbReference type="PRINTS" id="PR00385">
    <property type="entry name" value="P450"/>
</dbReference>
<feature type="transmembrane region" description="Helical" evidence="17">
    <location>
        <begin position="6"/>
        <end position="24"/>
    </location>
</feature>
<accession>A0A1V0D9E1</accession>
<keyword evidence="12 16" id="KW-0503">Monooxygenase</keyword>
<evidence type="ECO:0000256" key="13">
    <source>
        <dbReference type="ARBA" id="ARBA00023136"/>
    </source>
</evidence>
<proteinExistence type="evidence at transcript level"/>
<sequence>MDFFNFFLTFALLFLLTILVYIYCYNRLNYWKRKGVPQLPDTDKIFGDFKRGILFRSPPGYHFGELYHRMPKDVPYVGFYVFHKPCLLLRDPEIIKQILIKDFHNFSNRHFAGSQQRDSSGMRNLFGLVNPGWRYLRRKITPTFTRKKLKQMLTLMVDAGKPMMEFLNKNINDKGNKIIDAQDINYRYTADLIANVALGFKADSFNDPESDYTKYFMDFFHSFKRMIAVFTVFFVPELVTVVGPRVLYDATFVQNLFWKAFESREKSGNKRGDFIDTLIELKNGTQDPVYKFEGDNLFAQSSTFFSGFQTSSHVCAFTLMELAKSKECQDRARDCIKEAVGKYGWTLEGFNEMKYMDQVISEGVRMHPSVPILDRYTLNDYKIPNTDLTIEKGTPIYISLYGLHRDSEFFENPEVFDPERFSKENKIHDNYLPFGTGPRKCVGMKAGRLFVKVVISMILSEYEVYLQPSEKINLDRRATFTTAENGIYMTFTKL</sequence>
<evidence type="ECO:0000256" key="1">
    <source>
        <dbReference type="ARBA" id="ARBA00001971"/>
    </source>
</evidence>
<evidence type="ECO:0000256" key="3">
    <source>
        <dbReference type="ARBA" id="ARBA00004406"/>
    </source>
</evidence>
<keyword evidence="9" id="KW-0492">Microsome</keyword>
<evidence type="ECO:0000256" key="2">
    <source>
        <dbReference type="ARBA" id="ARBA00004174"/>
    </source>
</evidence>
<dbReference type="GO" id="GO:0005506">
    <property type="term" value="F:iron ion binding"/>
    <property type="evidence" value="ECO:0007669"/>
    <property type="project" value="InterPro"/>
</dbReference>
<dbReference type="SUPFAM" id="SSF48264">
    <property type="entry name" value="Cytochrome P450"/>
    <property type="match status" value="1"/>
</dbReference>
<dbReference type="InterPro" id="IPR036396">
    <property type="entry name" value="Cyt_P450_sf"/>
</dbReference>
<evidence type="ECO:0000256" key="6">
    <source>
        <dbReference type="ARBA" id="ARBA00022617"/>
    </source>
</evidence>
<keyword evidence="13 17" id="KW-0472">Membrane</keyword>
<dbReference type="InterPro" id="IPR017972">
    <property type="entry name" value="Cyt_P450_CS"/>
</dbReference>
<dbReference type="PRINTS" id="PR00463">
    <property type="entry name" value="EP450I"/>
</dbReference>
<evidence type="ECO:0000256" key="7">
    <source>
        <dbReference type="ARBA" id="ARBA00022723"/>
    </source>
</evidence>
<dbReference type="PANTHER" id="PTHR24292:SF45">
    <property type="entry name" value="CYTOCHROME P450 6G1-RELATED"/>
    <property type="match status" value="1"/>
</dbReference>
<dbReference type="Pfam" id="PF00067">
    <property type="entry name" value="p450"/>
    <property type="match status" value="1"/>
</dbReference>
<evidence type="ECO:0000256" key="14">
    <source>
        <dbReference type="ARBA" id="ARBA00047827"/>
    </source>
</evidence>
<dbReference type="InterPro" id="IPR002401">
    <property type="entry name" value="Cyt_P450_E_grp-I"/>
</dbReference>
<feature type="transmembrane region" description="Helical" evidence="17">
    <location>
        <begin position="227"/>
        <end position="248"/>
    </location>
</feature>